<evidence type="ECO:0000313" key="3">
    <source>
        <dbReference type="Proteomes" id="UP000759103"/>
    </source>
</evidence>
<name>A0ABS7BIL0_9SPHN</name>
<dbReference type="EMBL" id="JAHXZN010000001">
    <property type="protein sequence ID" value="MBW6529451.1"/>
    <property type="molecule type" value="Genomic_DNA"/>
</dbReference>
<protein>
    <submittedName>
        <fullName evidence="2">Acid phosphatase</fullName>
    </submittedName>
</protein>
<comment type="caution">
    <text evidence="2">The sequence shown here is derived from an EMBL/GenBank/DDBJ whole genome shotgun (WGS) entry which is preliminary data.</text>
</comment>
<keyword evidence="1" id="KW-0732">Signal</keyword>
<dbReference type="SUPFAM" id="SSF56784">
    <property type="entry name" value="HAD-like"/>
    <property type="match status" value="1"/>
</dbReference>
<sequence>MAYLYGSAEAAALSEQTYNALTAYVRGVIERARDRRGRLPTERRAGTLPRWPQSAVLVPGATAASAETSPCSALPPAVVLDMDETAVLNLGYEYDEARTGAAYDVKRWDRWERTGADKVVAVPGAVAAFRQLRALGVTMVINSNRSADNAAAAAKALRTAGLGEFRHGDTLYLKGDVDGRSGKDGRRLEIAKHYCVLALVGDQLGDFADLFNPPGPAPALGRRALAGVGPIQARWGQGWFVLPNPVYGTGLGTGWDETFPQDKRWGDAPAEGAK</sequence>
<dbReference type="InterPro" id="IPR036412">
    <property type="entry name" value="HAD-like_sf"/>
</dbReference>
<reference evidence="2 3" key="1">
    <citation type="submission" date="2021-07" db="EMBL/GenBank/DDBJ databases">
        <title>Sphingomonas sp.</title>
        <authorList>
            <person name="Feng G."/>
            <person name="Li J."/>
            <person name="Pan M."/>
        </authorList>
    </citation>
    <scope>NUCLEOTIDE SEQUENCE [LARGE SCALE GENOMIC DNA]</scope>
    <source>
        <strain evidence="2 3">RRHST34</strain>
    </source>
</reference>
<dbReference type="InterPro" id="IPR023214">
    <property type="entry name" value="HAD_sf"/>
</dbReference>
<dbReference type="SFLD" id="SFLDG01125">
    <property type="entry name" value="C1.1:_Acid_Phosphatase_Like"/>
    <property type="match status" value="1"/>
</dbReference>
<proteinExistence type="predicted"/>
<dbReference type="InterPro" id="IPR006423">
    <property type="entry name" value="Lipo_e_P4"/>
</dbReference>
<dbReference type="SFLD" id="SFLDS00003">
    <property type="entry name" value="Haloacid_Dehalogenase"/>
    <property type="match status" value="1"/>
</dbReference>
<dbReference type="Proteomes" id="UP000759103">
    <property type="component" value="Unassembled WGS sequence"/>
</dbReference>
<dbReference type="Gene3D" id="3.40.50.1000">
    <property type="entry name" value="HAD superfamily/HAD-like"/>
    <property type="match status" value="1"/>
</dbReference>
<gene>
    <name evidence="2" type="ORF">KZ820_01765</name>
</gene>
<organism evidence="2 3">
    <name type="scientific">Sphingomonas citri</name>
    <dbReference type="NCBI Taxonomy" id="2862499"/>
    <lineage>
        <taxon>Bacteria</taxon>
        <taxon>Pseudomonadati</taxon>
        <taxon>Pseudomonadota</taxon>
        <taxon>Alphaproteobacteria</taxon>
        <taxon>Sphingomonadales</taxon>
        <taxon>Sphingomonadaceae</taxon>
        <taxon>Sphingomonas</taxon>
    </lineage>
</organism>
<evidence type="ECO:0000256" key="1">
    <source>
        <dbReference type="ARBA" id="ARBA00022729"/>
    </source>
</evidence>
<dbReference type="Pfam" id="PF03767">
    <property type="entry name" value="Acid_phosphat_B"/>
    <property type="match status" value="1"/>
</dbReference>
<dbReference type="PANTHER" id="PTHR31284">
    <property type="entry name" value="ACID PHOSPHATASE-LIKE PROTEIN"/>
    <property type="match status" value="1"/>
</dbReference>
<accession>A0ABS7BIL0</accession>
<keyword evidence="3" id="KW-1185">Reference proteome</keyword>
<evidence type="ECO:0000313" key="2">
    <source>
        <dbReference type="EMBL" id="MBW6529451.1"/>
    </source>
</evidence>
<dbReference type="InterPro" id="IPR005519">
    <property type="entry name" value="Acid_phosphat_B-like"/>
</dbReference>